<name>A0ABP0JIF6_9DINO</name>
<dbReference type="SMART" id="SM00248">
    <property type="entry name" value="ANK"/>
    <property type="match status" value="7"/>
</dbReference>
<evidence type="ECO:0000313" key="6">
    <source>
        <dbReference type="Proteomes" id="UP001642464"/>
    </source>
</evidence>
<dbReference type="InterPro" id="IPR002110">
    <property type="entry name" value="Ankyrin_rpt"/>
</dbReference>
<feature type="region of interest" description="Disordered" evidence="4">
    <location>
        <begin position="1118"/>
        <end position="1141"/>
    </location>
</feature>
<evidence type="ECO:0000256" key="2">
    <source>
        <dbReference type="ARBA" id="ARBA00023043"/>
    </source>
</evidence>
<organism evidence="5 6">
    <name type="scientific">Durusdinium trenchii</name>
    <dbReference type="NCBI Taxonomy" id="1381693"/>
    <lineage>
        <taxon>Eukaryota</taxon>
        <taxon>Sar</taxon>
        <taxon>Alveolata</taxon>
        <taxon>Dinophyceae</taxon>
        <taxon>Suessiales</taxon>
        <taxon>Symbiodiniaceae</taxon>
        <taxon>Durusdinium</taxon>
    </lineage>
</organism>
<dbReference type="PANTHER" id="PTHR24198">
    <property type="entry name" value="ANKYRIN REPEAT AND PROTEIN KINASE DOMAIN-CONTAINING PROTEIN"/>
    <property type="match status" value="1"/>
</dbReference>
<evidence type="ECO:0000256" key="1">
    <source>
        <dbReference type="ARBA" id="ARBA00022737"/>
    </source>
</evidence>
<dbReference type="PROSITE" id="PS50088">
    <property type="entry name" value="ANK_REPEAT"/>
    <property type="match status" value="2"/>
</dbReference>
<dbReference type="EMBL" id="CAXAMM010007446">
    <property type="protein sequence ID" value="CAK9014218.1"/>
    <property type="molecule type" value="Genomic_DNA"/>
</dbReference>
<dbReference type="PANTHER" id="PTHR24198:SF165">
    <property type="entry name" value="ANKYRIN REPEAT-CONTAINING PROTEIN-RELATED"/>
    <property type="match status" value="1"/>
</dbReference>
<sequence length="1934" mass="213482">MAKMIDDKSVNTTLCTSPEAAHRMFTDVKGGSTTIRTDKLGGSLAEVQVIHACSGEEMCTLSLNDAPGVETSVAHIRREVATQVQAPFFSVKLLAGGEILSDFETWENTQRLKLLQVIKTPVHDNDTDALFTAIRSDNVWKVRALLIAGQCPNALYDGFPPLVYSCIFGKSEVVGQTLLEGGSDVHVVGEGLSALEASVLAGYTRLSEEIVEAGADPHTVNGRGATCLHGAAAFGRLGCARVLLAAGADALQEDMEGDTPFSVCRESAAVRALLMDASWPRLTMKHIFVKNMEEYANYLQPSELQSLWMCCSAFKKQSVFFTDISSALFDVQGGALAETDVDITSALSGELLLRARLAPEQQSENLSHIVRSAASSFFALPHFCVEVCCRAFDSWLDLGSPSSVSIVIKPPTLEYTEDLIAAIQASDAAEVFRVLKAGQNPNCVLLDAPLTWAVELGRLSIVKALIQGNADVNFVPIGRHGPLHGAAMHDRPGEAAMLLAHGANPNLTDHQGNNPLHYALLHSLTTFHVLLSSGADALQENRDKNTAFSMVPAGELTFLCLCFCYDNVHPRHVLHRHLHLLADLCCTKSLLAASSAFSKQRVALDVDVLGGSTAQVPNAFQINVHNYLLGSARMADSGRAWRQLAEFMKRVSPVMGTIKRYPYLFWILPVPFDGRQTVDEWRVRLTAACFFIRTLHNQNFVKLEAAMIAWFWPEIAKDLSLLDVVSTRQLAVSSPAPEAEDVLELAAREDLKKEEDERARETAVDDHDVDLNLAEEITDETWLKLRKRRLLPGALTSDEDFQTLFDGLLDGNRVFQHQAGEALENEDTILRLVQVHRTTVQTRVPDFSEHMNRLSTGAVALHSLRSVNMSFREHALLLWIIEGERYLRFHDGDCWMLHPTGAFQRYKGIPPDSGRVQSFLLELEGLFRRLPEEVERDPKKLVDAVESMWRADGDDVMREACGMPPRDVRGNINRIAAVINIDNEEPMEDDDAQWQRISEGLVERLLSERRIDITKPMLQRMKFKDAPNVNKEQLIESMLSNNIVILSMPRGKTSDVFVPGLKAKVKLSSLISHMDRSSCPILKESYALSAFAKYVRGNPMRADNAQILADVHKSLSAAKARAGRPDETTKAKKEEHADKRQKMMTHETLCLGLLDKLSAPELVSSQRTQESMSADDICQSSEDFIAKSTGFRVRIREKKHMTVLQMIRSLASNQEILMPTGSPLEAAGNCILAAIAWFGDAKRIVQAISEEEARDFRRRSYAEGAKLGHVELVPCMDAEKMASGNYLLHSEGTGTPHCVAVRWDDGSQGNDPCVVCDTDCEYTIDRMSLLQAVASGVDGSTCVFFRVHEEGQGEDLDKLGPAATASLLSLEAAGHKRPATSSVRKKPAAAPAVCPTPVVQTVPVSVSVHGSPSEDVVEVASDDSGCAGTESDASSADTINEVAELKWVEDEGVVVVDTLLLQDLEREVSDALRQVKFKKGSCGFACPCCPWRCFQSPSRVVQHLETYHVKKNQFCCSGTKQVKVILSLHDSDMIAGDRKGMYLKRSAALLREQVQPALSHSMNAVDKQIRLVLDSTGPSFVNCKRLGQDLHVRRVGNIFYTHNFGEQLFQELLLHHAKVKSIWPRFMLDAVRHGSALANLLPSHTSRWWPLVEDVFESARCKALRSSIDAECVANKEYISISIDGTFRICLTILGQKPFNVKKKLREEAAFKDSESIRRVITVRGRTGAVVAMFAAHGEGSDDIAQGLTEHLSKDALLQVRFVATDAPSHRLHHVLSGVLPNLEALMLDPVHLAMHYESASARDDDQLGQDAWGNFFDGNNVGNASAYEQTLHEQIVRGTMPASKARRLLNGVNSIKVWESQITFVECLAAISAAYRAEVTRKTEEGKHVYDLLWQAAQPDRLGRVGAGLWQQQEWSNWARQSVQKAILPVEED</sequence>
<dbReference type="PROSITE" id="PS50297">
    <property type="entry name" value="ANK_REP_REGION"/>
    <property type="match status" value="1"/>
</dbReference>
<dbReference type="InterPro" id="IPR036770">
    <property type="entry name" value="Ankyrin_rpt-contain_sf"/>
</dbReference>
<reference evidence="5 6" key="1">
    <citation type="submission" date="2024-02" db="EMBL/GenBank/DDBJ databases">
        <authorList>
            <person name="Chen Y."/>
            <person name="Shah S."/>
            <person name="Dougan E. K."/>
            <person name="Thang M."/>
            <person name="Chan C."/>
        </authorList>
    </citation>
    <scope>NUCLEOTIDE SEQUENCE [LARGE SCALE GENOMIC DNA]</scope>
</reference>
<keyword evidence="6" id="KW-1185">Reference proteome</keyword>
<evidence type="ECO:0000256" key="4">
    <source>
        <dbReference type="SAM" id="MobiDB-lite"/>
    </source>
</evidence>
<keyword evidence="2 3" id="KW-0040">ANK repeat</keyword>
<evidence type="ECO:0000256" key="3">
    <source>
        <dbReference type="PROSITE-ProRule" id="PRU00023"/>
    </source>
</evidence>
<accession>A0ABP0JIF6</accession>
<dbReference type="Pfam" id="PF12796">
    <property type="entry name" value="Ank_2"/>
    <property type="match status" value="1"/>
</dbReference>
<keyword evidence="1" id="KW-0677">Repeat</keyword>
<proteinExistence type="predicted"/>
<dbReference type="SUPFAM" id="SSF48403">
    <property type="entry name" value="Ankyrin repeat"/>
    <property type="match status" value="2"/>
</dbReference>
<feature type="compositionally biased region" description="Basic and acidic residues" evidence="4">
    <location>
        <begin position="1123"/>
        <end position="1141"/>
    </location>
</feature>
<dbReference type="Gene3D" id="1.25.40.20">
    <property type="entry name" value="Ankyrin repeat-containing domain"/>
    <property type="match status" value="2"/>
</dbReference>
<dbReference type="Proteomes" id="UP001642464">
    <property type="component" value="Unassembled WGS sequence"/>
</dbReference>
<evidence type="ECO:0000313" key="5">
    <source>
        <dbReference type="EMBL" id="CAK9014218.1"/>
    </source>
</evidence>
<dbReference type="Pfam" id="PF00023">
    <property type="entry name" value="Ank"/>
    <property type="match status" value="1"/>
</dbReference>
<feature type="repeat" description="ANK" evidence="3">
    <location>
        <begin position="223"/>
        <end position="255"/>
    </location>
</feature>
<protein>
    <submittedName>
        <fullName evidence="5">Uncharacterized protein</fullName>
    </submittedName>
</protein>
<comment type="caution">
    <text evidence="5">The sequence shown here is derived from an EMBL/GenBank/DDBJ whole genome shotgun (WGS) entry which is preliminary data.</text>
</comment>
<feature type="repeat" description="ANK" evidence="3">
    <location>
        <begin position="478"/>
        <end position="510"/>
    </location>
</feature>
<gene>
    <name evidence="5" type="ORF">SCF082_LOCUS12254</name>
</gene>